<dbReference type="GO" id="GO:0030117">
    <property type="term" value="C:membrane coat"/>
    <property type="evidence" value="ECO:0007669"/>
    <property type="project" value="InterPro"/>
</dbReference>
<organism evidence="8 9">
    <name type="scientific">Reticulomyxa filosa</name>
    <dbReference type="NCBI Taxonomy" id="46433"/>
    <lineage>
        <taxon>Eukaryota</taxon>
        <taxon>Sar</taxon>
        <taxon>Rhizaria</taxon>
        <taxon>Retaria</taxon>
        <taxon>Foraminifera</taxon>
        <taxon>Monothalamids</taxon>
        <taxon>Reticulomyxidae</taxon>
        <taxon>Reticulomyxa</taxon>
    </lineage>
</organism>
<dbReference type="PANTHER" id="PTHR22780">
    <property type="entry name" value="ADAPTIN, ALPHA/GAMMA/EPSILON"/>
    <property type="match status" value="1"/>
</dbReference>
<dbReference type="Proteomes" id="UP000023152">
    <property type="component" value="Unassembled WGS sequence"/>
</dbReference>
<feature type="region of interest" description="Disordered" evidence="5">
    <location>
        <begin position="631"/>
        <end position="667"/>
    </location>
</feature>
<evidence type="ECO:0000256" key="1">
    <source>
        <dbReference type="ARBA" id="ARBA00004308"/>
    </source>
</evidence>
<evidence type="ECO:0000256" key="6">
    <source>
        <dbReference type="SAM" id="Phobius"/>
    </source>
</evidence>
<dbReference type="InterPro" id="IPR050840">
    <property type="entry name" value="Adaptor_Complx_Large_Subunit"/>
</dbReference>
<feature type="compositionally biased region" description="Low complexity" evidence="5">
    <location>
        <begin position="520"/>
        <end position="529"/>
    </location>
</feature>
<feature type="region of interest" description="Disordered" evidence="5">
    <location>
        <begin position="486"/>
        <end position="508"/>
    </location>
</feature>
<dbReference type="InterPro" id="IPR011989">
    <property type="entry name" value="ARM-like"/>
</dbReference>
<keyword evidence="2" id="KW-0813">Transport</keyword>
<proteinExistence type="predicted"/>
<evidence type="ECO:0000256" key="2">
    <source>
        <dbReference type="ARBA" id="ARBA00022448"/>
    </source>
</evidence>
<accession>X6N408</accession>
<evidence type="ECO:0000313" key="9">
    <source>
        <dbReference type="Proteomes" id="UP000023152"/>
    </source>
</evidence>
<reference evidence="8 9" key="1">
    <citation type="journal article" date="2013" name="Curr. Biol.">
        <title>The Genome of the Foraminiferan Reticulomyxa filosa.</title>
        <authorList>
            <person name="Glockner G."/>
            <person name="Hulsmann N."/>
            <person name="Schleicher M."/>
            <person name="Noegel A.A."/>
            <person name="Eichinger L."/>
            <person name="Gallinger C."/>
            <person name="Pawlowski J."/>
            <person name="Sierra R."/>
            <person name="Euteneuer U."/>
            <person name="Pillet L."/>
            <person name="Moustafa A."/>
            <person name="Platzer M."/>
            <person name="Groth M."/>
            <person name="Szafranski K."/>
            <person name="Schliwa M."/>
        </authorList>
    </citation>
    <scope>NUCLEOTIDE SEQUENCE [LARGE SCALE GENOMIC DNA]</scope>
</reference>
<dbReference type="InterPro" id="IPR016024">
    <property type="entry name" value="ARM-type_fold"/>
</dbReference>
<feature type="transmembrane region" description="Helical" evidence="6">
    <location>
        <begin position="700"/>
        <end position="718"/>
    </location>
</feature>
<comment type="caution">
    <text evidence="8">The sequence shown here is derived from an EMBL/GenBank/DDBJ whole genome shotgun (WGS) entry which is preliminary data.</text>
</comment>
<keyword evidence="4 6" id="KW-0472">Membrane</keyword>
<dbReference type="GO" id="GO:0006886">
    <property type="term" value="P:intracellular protein transport"/>
    <property type="evidence" value="ECO:0007669"/>
    <property type="project" value="InterPro"/>
</dbReference>
<dbReference type="Pfam" id="PF01602">
    <property type="entry name" value="Adaptin_N"/>
    <property type="match status" value="1"/>
</dbReference>
<keyword evidence="6" id="KW-1133">Transmembrane helix</keyword>
<dbReference type="SUPFAM" id="SSF48371">
    <property type="entry name" value="ARM repeat"/>
    <property type="match status" value="1"/>
</dbReference>
<feature type="compositionally biased region" description="Polar residues" evidence="5">
    <location>
        <begin position="532"/>
        <end position="545"/>
    </location>
</feature>
<dbReference type="AlphaFoldDB" id="X6N408"/>
<feature type="compositionally biased region" description="Low complexity" evidence="5">
    <location>
        <begin position="634"/>
        <end position="667"/>
    </location>
</feature>
<evidence type="ECO:0000256" key="5">
    <source>
        <dbReference type="SAM" id="MobiDB-lite"/>
    </source>
</evidence>
<feature type="compositionally biased region" description="Polar residues" evidence="5">
    <location>
        <begin position="595"/>
        <end position="610"/>
    </location>
</feature>
<dbReference type="GO" id="GO:0016192">
    <property type="term" value="P:vesicle-mediated transport"/>
    <property type="evidence" value="ECO:0007669"/>
    <property type="project" value="InterPro"/>
</dbReference>
<dbReference type="OrthoDB" id="29308at2759"/>
<evidence type="ECO:0000259" key="7">
    <source>
        <dbReference type="Pfam" id="PF01602"/>
    </source>
</evidence>
<keyword evidence="3" id="KW-0653">Protein transport</keyword>
<dbReference type="EMBL" id="ASPP01012018">
    <property type="protein sequence ID" value="ETO21015.1"/>
    <property type="molecule type" value="Genomic_DNA"/>
</dbReference>
<evidence type="ECO:0000313" key="8">
    <source>
        <dbReference type="EMBL" id="ETO21015.1"/>
    </source>
</evidence>
<evidence type="ECO:0000256" key="3">
    <source>
        <dbReference type="ARBA" id="ARBA00022927"/>
    </source>
</evidence>
<evidence type="ECO:0000256" key="4">
    <source>
        <dbReference type="ARBA" id="ARBA00023136"/>
    </source>
</evidence>
<keyword evidence="6" id="KW-0812">Transmembrane</keyword>
<feature type="domain" description="Clathrin/coatomer adaptor adaptin-like N-terminal" evidence="7">
    <location>
        <begin position="2"/>
        <end position="205"/>
    </location>
</feature>
<name>X6N408_RETFI</name>
<feature type="region of interest" description="Disordered" evidence="5">
    <location>
        <begin position="573"/>
        <end position="619"/>
    </location>
</feature>
<comment type="subcellular location">
    <subcellularLocation>
        <location evidence="1">Endomembrane system</location>
    </subcellularLocation>
</comment>
<gene>
    <name evidence="8" type="ORF">RFI_16191</name>
</gene>
<protein>
    <recommendedName>
        <fullName evidence="7">Clathrin/coatomer adaptor adaptin-like N-terminal domain-containing protein</fullName>
    </recommendedName>
</protein>
<dbReference type="InterPro" id="IPR002553">
    <property type="entry name" value="Clathrin/coatomer_adapt-like_N"/>
</dbReference>
<dbReference type="Gene3D" id="1.25.10.10">
    <property type="entry name" value="Leucine-rich Repeat Variant"/>
    <property type="match status" value="1"/>
</dbReference>
<keyword evidence="9" id="KW-1185">Reference proteome</keyword>
<dbReference type="GO" id="GO:0012505">
    <property type="term" value="C:endomembrane system"/>
    <property type="evidence" value="ECO:0007669"/>
    <property type="project" value="UniProtKB-SubCell"/>
</dbReference>
<feature type="region of interest" description="Disordered" evidence="5">
    <location>
        <begin position="520"/>
        <end position="551"/>
    </location>
</feature>
<sequence length="735" mass="81919">MPAPWIQIRLLQIVGHLGQADKTASEGMYEVLHEVMRRADIGINVGYAIIYECVRTVTTIYPNAQLLAEAAKCTSRFITSDNHNLKYLGINALASIVQVNPNAAKEHQMVVIDCLEDKDETLRRKTLDLLFRMTNDHNVKVICMKFLVSLKDSVDVYLRQELIEKITSLAESYAPDPIWYIETMTEVFELGGELVQEQIAHNFIKHVALGIEQAGDDGEEDELDRDAKNSDVAQYVADFFLEQLDHIRIPNILLKVVAWVLGEYGHLATGHLDEETKPGQEQKEDAQEKVVYSPLSPVTVITKLWDVVEKQGENYETRMWTMAATCKLIKHLNPIPSEIVEIIQKYSQAINSDLQQLAGELLEMVKERQMLASVFASSNITDDIVVDDKLSFLDTYVSEYVQSHSGREYRPATAEKKLGQVMPTKASKEKLRLVHREATDTTMIEEVAIGPTSHPVAKTFTLPTQPSEPDVDRSLFSSSGLARTAAAGRWSEKGYENGQSAQEDEYPETTTATAANITATNSSSATTITKAEPTQTKTAEPSTNVIEKAPPAKKVVESAQNAQIMAIFGEGDSAIANDPDAFRKDRRKKRFASSTKIVPTRSQTTISSTAVPKKVEQEKKQDTDNLFDFVSEQPQPQSQPPSKQAPKPKTATAPTSTASKPTTTSTSNTGGGLLDDLFGYITCIYRYLLFVCVCHWLNEFFFFFLQIIICNVIIFLMVNIHTTQLNSNPPKQALQ</sequence>